<dbReference type="PANTHER" id="PTHR43152">
    <property type="entry name" value="UVRABC SYSTEM PROTEIN A"/>
    <property type="match status" value="1"/>
</dbReference>
<comment type="similarity">
    <text evidence="14">Belongs to the ABC transporter superfamily. UvrA family.</text>
</comment>
<dbReference type="Pfam" id="PF17760">
    <property type="entry name" value="UvrA_inter"/>
    <property type="match status" value="1"/>
</dbReference>
<evidence type="ECO:0000256" key="6">
    <source>
        <dbReference type="ARBA" id="ARBA00022763"/>
    </source>
</evidence>
<reference evidence="18" key="2">
    <citation type="submission" date="2023-01" db="EMBL/GenBank/DDBJ databases">
        <title>Draft genome sequence of Portibacter lacus strain NBRC 108769.</title>
        <authorList>
            <person name="Sun Q."/>
            <person name="Mori K."/>
        </authorList>
    </citation>
    <scope>NUCLEOTIDE SEQUENCE</scope>
    <source>
        <strain evidence="18">NBRC 108769</strain>
    </source>
</reference>
<evidence type="ECO:0000256" key="5">
    <source>
        <dbReference type="ARBA" id="ARBA00022741"/>
    </source>
</evidence>
<dbReference type="GO" id="GO:0004518">
    <property type="term" value="F:nuclease activity"/>
    <property type="evidence" value="ECO:0007669"/>
    <property type="project" value="UniProtKB-KW"/>
</dbReference>
<dbReference type="InterPro" id="IPR003439">
    <property type="entry name" value="ABC_transporter-like_ATP-bd"/>
</dbReference>
<evidence type="ECO:0000256" key="10">
    <source>
        <dbReference type="ARBA" id="ARBA00022840"/>
    </source>
</evidence>
<evidence type="ECO:0000256" key="13">
    <source>
        <dbReference type="ARBA" id="ARBA00023204"/>
    </source>
</evidence>
<feature type="domain" description="ABC transporter" evidence="17">
    <location>
        <begin position="611"/>
        <end position="943"/>
    </location>
</feature>
<evidence type="ECO:0000313" key="18">
    <source>
        <dbReference type="EMBL" id="GLR17484.1"/>
    </source>
</evidence>
<evidence type="ECO:0000256" key="7">
    <source>
        <dbReference type="ARBA" id="ARBA00022769"/>
    </source>
</evidence>
<keyword evidence="4" id="KW-0677">Repeat</keyword>
<accession>A0AA37SQF8</accession>
<keyword evidence="2" id="KW-0963">Cytoplasm</keyword>
<keyword evidence="13" id="KW-0234">DNA repair</keyword>
<dbReference type="PROSITE" id="PS50893">
    <property type="entry name" value="ABC_TRANSPORTER_2"/>
    <property type="match status" value="2"/>
</dbReference>
<evidence type="ECO:0000256" key="1">
    <source>
        <dbReference type="ARBA" id="ARBA00004496"/>
    </source>
</evidence>
<reference evidence="18" key="1">
    <citation type="journal article" date="2014" name="Int. J. Syst. Evol. Microbiol.">
        <title>Complete genome sequence of Corynebacterium casei LMG S-19264T (=DSM 44701T), isolated from a smear-ripened cheese.</title>
        <authorList>
            <consortium name="US DOE Joint Genome Institute (JGI-PGF)"/>
            <person name="Walter F."/>
            <person name="Albersmeier A."/>
            <person name="Kalinowski J."/>
            <person name="Ruckert C."/>
        </authorList>
    </citation>
    <scope>NUCLEOTIDE SEQUENCE</scope>
    <source>
        <strain evidence="18">NBRC 108769</strain>
    </source>
</reference>
<keyword evidence="12" id="KW-0238">DNA-binding</keyword>
<evidence type="ECO:0000256" key="16">
    <source>
        <dbReference type="ARBA" id="ARBA00042156"/>
    </source>
</evidence>
<dbReference type="InterPro" id="IPR017871">
    <property type="entry name" value="ABC_transporter-like_CS"/>
</dbReference>
<evidence type="ECO:0000256" key="3">
    <source>
        <dbReference type="ARBA" id="ARBA00022723"/>
    </source>
</evidence>
<evidence type="ECO:0000256" key="14">
    <source>
        <dbReference type="ARBA" id="ARBA00038000"/>
    </source>
</evidence>
<evidence type="ECO:0000256" key="4">
    <source>
        <dbReference type="ARBA" id="ARBA00022737"/>
    </source>
</evidence>
<evidence type="ECO:0000256" key="12">
    <source>
        <dbReference type="ARBA" id="ARBA00023125"/>
    </source>
</evidence>
<keyword evidence="5" id="KW-0547">Nucleotide-binding</keyword>
<evidence type="ECO:0000256" key="11">
    <source>
        <dbReference type="ARBA" id="ARBA00022881"/>
    </source>
</evidence>
<dbReference type="PROSITE" id="PS00211">
    <property type="entry name" value="ABC_TRANSPORTER_1"/>
    <property type="match status" value="1"/>
</dbReference>
<dbReference type="InterPro" id="IPR004602">
    <property type="entry name" value="UvrA"/>
</dbReference>
<organism evidence="18 19">
    <name type="scientific">Portibacter lacus</name>
    <dbReference type="NCBI Taxonomy" id="1099794"/>
    <lineage>
        <taxon>Bacteria</taxon>
        <taxon>Pseudomonadati</taxon>
        <taxon>Bacteroidota</taxon>
        <taxon>Saprospiria</taxon>
        <taxon>Saprospirales</taxon>
        <taxon>Haliscomenobacteraceae</taxon>
        <taxon>Portibacter</taxon>
    </lineage>
</organism>
<keyword evidence="11" id="KW-0267">Excision nuclease</keyword>
<dbReference type="InterPro" id="IPR027417">
    <property type="entry name" value="P-loop_NTPase"/>
</dbReference>
<comment type="subcellular location">
    <subcellularLocation>
        <location evidence="1">Cytoplasm</location>
    </subcellularLocation>
</comment>
<feature type="domain" description="ABC transporter" evidence="17">
    <location>
        <begin position="367"/>
        <end position="598"/>
    </location>
</feature>
<dbReference type="EMBL" id="BSOH01000012">
    <property type="protein sequence ID" value="GLR17484.1"/>
    <property type="molecule type" value="Genomic_DNA"/>
</dbReference>
<dbReference type="Gene3D" id="1.10.8.280">
    <property type="entry name" value="ABC transporter ATPase domain-like"/>
    <property type="match status" value="2"/>
</dbReference>
<dbReference type="GO" id="GO:0009380">
    <property type="term" value="C:excinuclease repair complex"/>
    <property type="evidence" value="ECO:0007669"/>
    <property type="project" value="InterPro"/>
</dbReference>
<dbReference type="Proteomes" id="UP001156666">
    <property type="component" value="Unassembled WGS sequence"/>
</dbReference>
<evidence type="ECO:0000256" key="15">
    <source>
        <dbReference type="ARBA" id="ARBA00039316"/>
    </source>
</evidence>
<evidence type="ECO:0000313" key="19">
    <source>
        <dbReference type="Proteomes" id="UP001156666"/>
    </source>
</evidence>
<protein>
    <recommendedName>
        <fullName evidence="15">UvrABC system protein A</fullName>
    </recommendedName>
    <alternativeName>
        <fullName evidence="16">Excinuclease ABC subunit A</fullName>
    </alternativeName>
</protein>
<evidence type="ECO:0000259" key="17">
    <source>
        <dbReference type="PROSITE" id="PS50893"/>
    </source>
</evidence>
<dbReference type="GO" id="GO:0006289">
    <property type="term" value="P:nucleotide-excision repair"/>
    <property type="evidence" value="ECO:0007669"/>
    <property type="project" value="InterPro"/>
</dbReference>
<keyword evidence="10" id="KW-0067">ATP-binding</keyword>
<dbReference type="GO" id="GO:0005524">
    <property type="term" value="F:ATP binding"/>
    <property type="evidence" value="ECO:0007669"/>
    <property type="project" value="UniProtKB-KW"/>
</dbReference>
<dbReference type="Gene3D" id="3.30.1490.20">
    <property type="entry name" value="ATP-grasp fold, A domain"/>
    <property type="match status" value="1"/>
</dbReference>
<dbReference type="RefSeq" id="WP_235295134.1">
    <property type="nucleotide sequence ID" value="NZ_BSOH01000012.1"/>
</dbReference>
<keyword evidence="7" id="KW-0228">DNA excision</keyword>
<dbReference type="InterPro" id="IPR013815">
    <property type="entry name" value="ATP_grasp_subdomain_1"/>
</dbReference>
<dbReference type="AlphaFoldDB" id="A0AA37SQF8"/>
<keyword evidence="3" id="KW-0479">Metal-binding</keyword>
<dbReference type="Gene3D" id="1.20.1580.10">
    <property type="entry name" value="ABC transporter ATPase like domain"/>
    <property type="match status" value="3"/>
</dbReference>
<dbReference type="PANTHER" id="PTHR43152:SF3">
    <property type="entry name" value="UVRABC SYSTEM PROTEIN A"/>
    <property type="match status" value="1"/>
</dbReference>
<dbReference type="GO" id="GO:0016887">
    <property type="term" value="F:ATP hydrolysis activity"/>
    <property type="evidence" value="ECO:0007669"/>
    <property type="project" value="InterPro"/>
</dbReference>
<proteinExistence type="inferred from homology"/>
<dbReference type="Pfam" id="PF17755">
    <property type="entry name" value="UvrA_DNA-bind"/>
    <property type="match status" value="1"/>
</dbReference>
<keyword evidence="6" id="KW-0227">DNA damage</keyword>
<gene>
    <name evidence="18" type="ORF">GCM10007940_20990</name>
</gene>
<keyword evidence="19" id="KW-1185">Reference proteome</keyword>
<dbReference type="SUPFAM" id="SSF52540">
    <property type="entry name" value="P-loop containing nucleoside triphosphate hydrolases"/>
    <property type="match status" value="2"/>
</dbReference>
<evidence type="ECO:0000256" key="2">
    <source>
        <dbReference type="ARBA" id="ARBA00022490"/>
    </source>
</evidence>
<dbReference type="GO" id="GO:0008270">
    <property type="term" value="F:zinc ion binding"/>
    <property type="evidence" value="ECO:0007669"/>
    <property type="project" value="UniProtKB-KW"/>
</dbReference>
<dbReference type="Gene3D" id="3.40.50.300">
    <property type="entry name" value="P-loop containing nucleotide triphosphate hydrolases"/>
    <property type="match status" value="3"/>
</dbReference>
<keyword evidence="8" id="KW-0863">Zinc-finger</keyword>
<dbReference type="InterPro" id="IPR041552">
    <property type="entry name" value="UvrA_DNA-bd"/>
</dbReference>
<evidence type="ECO:0000256" key="8">
    <source>
        <dbReference type="ARBA" id="ARBA00022771"/>
    </source>
</evidence>
<dbReference type="GO" id="GO:0005737">
    <property type="term" value="C:cytoplasm"/>
    <property type="evidence" value="ECO:0007669"/>
    <property type="project" value="UniProtKB-SubCell"/>
</dbReference>
<comment type="caution">
    <text evidence="18">The sequence shown here is derived from an EMBL/GenBank/DDBJ whole genome shotgun (WGS) entry which is preliminary data.</text>
</comment>
<keyword evidence="9" id="KW-0862">Zinc</keyword>
<sequence length="947" mass="105801">MIKEQELPVTNNDNIDYQKYIHIKGAKSNNLKDIEIVLPKEKLIVVTGLSGSGKSSLIMDTLYAEGQRRYVESLSSYARQFLSRMKKPKVDFIKGISPAIAIEQRVSSSNARSTVGTLTEVYDYLRLLFARIGKTISPISGNIVTKHQVSDVVDFILSKKDGTKISIYIPFQAKYDDRNIKTELEMLLQRGYSRVNHNNELQYIEEILESDMDLDVSVVSEEATKYRVLIDRFSVSQEDDNMKRIADSVLTAFAESEGNCIVLDHESEEETKFNNRFELDGIEFLEPSHQLFNFNNPYGACKVCEGYGKILGIDPKKVIPNESLSVYEGAIAAWKGEKNGLWLDQLISAAHLFDFPIHRPYFELTKQQKETLWKGNNYFLGINAFFEELQEKTYKIQNRVMLARYRGKTECTNCGGGRLRKEASYVKIGGRDIMEVVDLPITDLKIFFDGLELSENDAIIAKRILFEVNNRLEIMDNIGLGYLSMNRLSNTLSGGETQRINLTRTIGSNLTNSLYILDEPSIGLHPKDTARLVEVLKQLRDLDNTVIVVEHEEEVITNADYIVDIGPLAGVNGGEVVFAGDYKSFRKGGNGSLTAAYLNGVKKIAVPASKRKVINKLMITGARQHNLKNIDVTIPLNAITVITGVSGSGKTSLVKHIIYPALKKHLDEPVGSMMGDFNELTGDLSQVTAVEMINQNPIGRSSRSNPVTYVKAYDAIRKVYADQQASKIKGLAPKHFSFNVDGGRCDNCKGDGEITVEMQFLADVKLVCEDCKGKRFKQDILEVEYKGKNIADVLDMTIDEAIDFFEDNREILSKIGPLSQVGLGYVQLGQSSSTLSGGEAQRIKLASYLGKDRASERIFFIFDEPTTGLHFHDIEKLMIAMNGLVENGHTVLIVEHNMDVIKCADWAVDLGPVGGNDGGYLIFQGPPEDLAKVEESFTGQFLKEKFE</sequence>
<dbReference type="NCBIfam" id="TIGR00630">
    <property type="entry name" value="uvra"/>
    <property type="match status" value="1"/>
</dbReference>
<dbReference type="GO" id="GO:0003677">
    <property type="term" value="F:DNA binding"/>
    <property type="evidence" value="ECO:0007669"/>
    <property type="project" value="UniProtKB-KW"/>
</dbReference>
<dbReference type="InterPro" id="IPR041102">
    <property type="entry name" value="UvrA_inter"/>
</dbReference>
<name>A0AA37SQF8_9BACT</name>
<evidence type="ECO:0000256" key="9">
    <source>
        <dbReference type="ARBA" id="ARBA00022833"/>
    </source>
</evidence>